<keyword evidence="3" id="KW-1185">Reference proteome</keyword>
<name>A0ABW3PAB1_9PROT</name>
<reference evidence="3" key="1">
    <citation type="journal article" date="2019" name="Int. J. Syst. Evol. Microbiol.">
        <title>The Global Catalogue of Microorganisms (GCM) 10K type strain sequencing project: providing services to taxonomists for standard genome sequencing and annotation.</title>
        <authorList>
            <consortium name="The Broad Institute Genomics Platform"/>
            <consortium name="The Broad Institute Genome Sequencing Center for Infectious Disease"/>
            <person name="Wu L."/>
            <person name="Ma J."/>
        </authorList>
    </citation>
    <scope>NUCLEOTIDE SEQUENCE [LARGE SCALE GENOMIC DNA]</scope>
    <source>
        <strain evidence="3">CCUG 58411</strain>
    </source>
</reference>
<sequence>MTQSLADYFEALDRLVRGCPINVPKGTKITNDAVSLEAGRGKGSIKKSRTIYVDLIQAIDTAAAEQSKAYNQQKQKLDKAKLSAQQYRLELEAALAREVSLLYELYEVKKQLAKFTGANILPLRPENIHQEALDRK</sequence>
<feature type="coiled-coil region" evidence="1">
    <location>
        <begin position="70"/>
        <end position="97"/>
    </location>
</feature>
<evidence type="ECO:0000313" key="3">
    <source>
        <dbReference type="Proteomes" id="UP001597206"/>
    </source>
</evidence>
<dbReference type="Proteomes" id="UP001597206">
    <property type="component" value="Unassembled WGS sequence"/>
</dbReference>
<dbReference type="EMBL" id="JBHTLN010000001">
    <property type="protein sequence ID" value="MFD1122452.1"/>
    <property type="molecule type" value="Genomic_DNA"/>
</dbReference>
<evidence type="ECO:0000313" key="2">
    <source>
        <dbReference type="EMBL" id="MFD1122452.1"/>
    </source>
</evidence>
<gene>
    <name evidence="2" type="ORF">ACFQ2T_08065</name>
</gene>
<organism evidence="2 3">
    <name type="scientific">Methylophilus flavus</name>
    <dbReference type="NCBI Taxonomy" id="640084"/>
    <lineage>
        <taxon>Bacteria</taxon>
        <taxon>Pseudomonadati</taxon>
        <taxon>Pseudomonadota</taxon>
        <taxon>Betaproteobacteria</taxon>
        <taxon>Nitrosomonadales</taxon>
        <taxon>Methylophilaceae</taxon>
        <taxon>Methylophilus</taxon>
    </lineage>
</organism>
<dbReference type="RefSeq" id="WP_379032857.1">
    <property type="nucleotide sequence ID" value="NZ_JBHTLN010000001.1"/>
</dbReference>
<keyword evidence="1" id="KW-0175">Coiled coil</keyword>
<proteinExistence type="predicted"/>
<comment type="caution">
    <text evidence="2">The sequence shown here is derived from an EMBL/GenBank/DDBJ whole genome shotgun (WGS) entry which is preliminary data.</text>
</comment>
<evidence type="ECO:0000256" key="1">
    <source>
        <dbReference type="SAM" id="Coils"/>
    </source>
</evidence>
<accession>A0ABW3PAB1</accession>
<protein>
    <submittedName>
        <fullName evidence="2">Uncharacterized protein</fullName>
    </submittedName>
</protein>